<name>K5VTS6_PHACS</name>
<feature type="compositionally biased region" description="Polar residues" evidence="1">
    <location>
        <begin position="1"/>
        <end position="10"/>
    </location>
</feature>
<feature type="compositionally biased region" description="Low complexity" evidence="1">
    <location>
        <begin position="555"/>
        <end position="568"/>
    </location>
</feature>
<dbReference type="RefSeq" id="XP_007397567.1">
    <property type="nucleotide sequence ID" value="XM_007397505.1"/>
</dbReference>
<feature type="region of interest" description="Disordered" evidence="1">
    <location>
        <begin position="1028"/>
        <end position="1079"/>
    </location>
</feature>
<feature type="compositionally biased region" description="Pro residues" evidence="1">
    <location>
        <begin position="390"/>
        <end position="400"/>
    </location>
</feature>
<dbReference type="AlphaFoldDB" id="K5VTS6"/>
<dbReference type="EMBL" id="JH930473">
    <property type="protein sequence ID" value="EKM54893.1"/>
    <property type="molecule type" value="Genomic_DNA"/>
</dbReference>
<dbReference type="GeneID" id="18912996"/>
<feature type="region of interest" description="Disordered" evidence="1">
    <location>
        <begin position="979"/>
        <end position="999"/>
    </location>
</feature>
<feature type="compositionally biased region" description="Basic residues" evidence="1">
    <location>
        <begin position="759"/>
        <end position="769"/>
    </location>
</feature>
<gene>
    <name evidence="2" type="ORF">PHACADRAFT_210662</name>
</gene>
<feature type="region of interest" description="Disordered" evidence="1">
    <location>
        <begin position="1"/>
        <end position="279"/>
    </location>
</feature>
<dbReference type="STRING" id="650164.K5VTS6"/>
<accession>K5VTS6</accession>
<feature type="region of interest" description="Disordered" evidence="1">
    <location>
        <begin position="716"/>
        <end position="917"/>
    </location>
</feature>
<dbReference type="HOGENOM" id="CLU_277578_0_0_1"/>
<dbReference type="Proteomes" id="UP000008370">
    <property type="component" value="Unassembled WGS sequence"/>
</dbReference>
<feature type="compositionally biased region" description="Basic and acidic residues" evidence="1">
    <location>
        <begin position="899"/>
        <end position="917"/>
    </location>
</feature>
<feature type="compositionally biased region" description="Acidic residues" evidence="1">
    <location>
        <begin position="421"/>
        <end position="430"/>
    </location>
</feature>
<organism evidence="2 3">
    <name type="scientific">Phanerochaete carnosa (strain HHB-10118-sp)</name>
    <name type="common">White-rot fungus</name>
    <name type="synonym">Peniophora carnosa</name>
    <dbReference type="NCBI Taxonomy" id="650164"/>
    <lineage>
        <taxon>Eukaryota</taxon>
        <taxon>Fungi</taxon>
        <taxon>Dikarya</taxon>
        <taxon>Basidiomycota</taxon>
        <taxon>Agaricomycotina</taxon>
        <taxon>Agaricomycetes</taxon>
        <taxon>Polyporales</taxon>
        <taxon>Phanerochaetaceae</taxon>
        <taxon>Phanerochaete</taxon>
    </lineage>
</organism>
<feature type="region of interest" description="Disordered" evidence="1">
    <location>
        <begin position="524"/>
        <end position="591"/>
    </location>
</feature>
<feature type="compositionally biased region" description="Pro residues" evidence="1">
    <location>
        <begin position="1063"/>
        <end position="1074"/>
    </location>
</feature>
<protein>
    <submittedName>
        <fullName evidence="2">Uncharacterized protein</fullName>
    </submittedName>
</protein>
<dbReference type="KEGG" id="pco:PHACADRAFT_210662"/>
<feature type="compositionally biased region" description="Basic and acidic residues" evidence="1">
    <location>
        <begin position="749"/>
        <end position="758"/>
    </location>
</feature>
<feature type="compositionally biased region" description="Basic residues" evidence="1">
    <location>
        <begin position="525"/>
        <end position="539"/>
    </location>
</feature>
<feature type="region of interest" description="Disordered" evidence="1">
    <location>
        <begin position="376"/>
        <end position="509"/>
    </location>
</feature>
<feature type="compositionally biased region" description="Basic and acidic residues" evidence="1">
    <location>
        <begin position="661"/>
        <end position="670"/>
    </location>
</feature>
<feature type="compositionally biased region" description="Low complexity" evidence="1">
    <location>
        <begin position="185"/>
        <end position="199"/>
    </location>
</feature>
<dbReference type="OrthoDB" id="5348546at2759"/>
<feature type="compositionally biased region" description="Low complexity" evidence="1">
    <location>
        <begin position="1029"/>
        <end position="1040"/>
    </location>
</feature>
<dbReference type="InParanoid" id="K5VTS6"/>
<keyword evidence="3" id="KW-1185">Reference proteome</keyword>
<evidence type="ECO:0000313" key="3">
    <source>
        <dbReference type="Proteomes" id="UP000008370"/>
    </source>
</evidence>
<feature type="compositionally biased region" description="Low complexity" evidence="1">
    <location>
        <begin position="801"/>
        <end position="812"/>
    </location>
</feature>
<feature type="compositionally biased region" description="Basic and acidic residues" evidence="1">
    <location>
        <begin position="131"/>
        <end position="154"/>
    </location>
</feature>
<evidence type="ECO:0000313" key="2">
    <source>
        <dbReference type="EMBL" id="EKM54893.1"/>
    </source>
</evidence>
<feature type="compositionally biased region" description="Low complexity" evidence="1">
    <location>
        <begin position="716"/>
        <end position="729"/>
    </location>
</feature>
<proteinExistence type="predicted"/>
<sequence length="1142" mass="120880">MATTMTTMTFPSPRRRVSFSTSAERSSSPPPPLPPTLLGASPPLMRARPHHHHGPGTSLLAALGPKPVRRSALPPPLVQVGETRDKGGGKGGGGSLGLVTPPLSDGEGPVRVGEKRWREERREEEEVEEKAEEKTEEKRVEERTIEKAEDEPPRRRQRPTLLDLLSVPGPLRSPSPPLAKHDTTAPASAAVDAAPAAAALSSKVEGEAQEAQDVVLPPAQQQQQLPTPELTPTGEGPAGPGADGVMDVDDDDGILGGAPPRTPTPPPGGCSLEDRWDGGAESGSLLLLLPSSSLSPVVEDVSPAVEVVSSGPVEPPSRGGSVVPIDAEPVQIDVEPAQIDVPPIQIGVSPVRIDGFPIQIDNSPTTTVVAAATTTIPTTKLDESNDDSPAKPPSFPPSPSPCDDSPVRAASVSRASSPLSDAEEEEEEGELPVVAVIARERTRTPTPPPRLPSRASSHAPSRGHSRAPCTAAPSRAPSAAAAAAAVVPSHVSTAVPSRAPTAAPSRAPSALAMHTAVSVLLAQHAHSHAHSHSHSRSRSASRASTPRYDPTENDLLSSPLSPAPSSSPSLPPGSPAMRAEPAPLTREDSVRVEDEDVLLPVVENERKRALPVREVSRPVKKARTVSPVLCPGEGSGEVVQVKTAKVVVKEVATQVAKAVKEPKEAMKEAPRTTGTRVEVRATRPAKSVPFAKAPGSCASKPAFAQPVVKPFAPVKPAAATAPAIVPTAALKPKVAAPARTPSPADEDPEPRASSEKPRSKGRPKRGKRPRTSEFVFSDSDEEPVSPVTAPISTDVHTKSIASTSASASLTSLPEPKVKKRKATTPLPDSGESGDEEEVVPPPPRRKSKKRSPSLAASLFDEEEFTEAHASSSKRRRRESSSKPANAPSTTSRRRSRRASHGEETGEDLTKVDWERESPLPLDELEGMVIETLATSRATSMSCEVLWRALVGGRPTLGQMVRQRAAADIVDDSGIVKKEEGVPDLGDAAQEEETKPSASAAMSRAEWLHLLTHILSSGQVRTGLFGRVESSASDSDAAGPSPHSPRKPAGAQQRPVDPSLLTAPAPPAQKPPPLSPGRKRLSFKSALRAHWYYVPERDADRERAQVIRSMMRGPGKRSETMKYKQYYWKPLAKITRWDREDEL</sequence>
<feature type="compositionally biased region" description="Basic and acidic residues" evidence="1">
    <location>
        <begin position="112"/>
        <end position="121"/>
    </location>
</feature>
<feature type="region of interest" description="Disordered" evidence="1">
    <location>
        <begin position="661"/>
        <end position="681"/>
    </location>
</feature>
<reference evidence="2 3" key="1">
    <citation type="journal article" date="2012" name="BMC Genomics">
        <title>Comparative genomics of the white-rot fungi, Phanerochaete carnosa and P. chrysosporium, to elucidate the genetic basis of the distinct wood types they colonize.</title>
        <authorList>
            <person name="Suzuki H."/>
            <person name="MacDonald J."/>
            <person name="Syed K."/>
            <person name="Salamov A."/>
            <person name="Hori C."/>
            <person name="Aerts A."/>
            <person name="Henrissat B."/>
            <person name="Wiebenga A."/>
            <person name="vanKuyk P.A."/>
            <person name="Barry K."/>
            <person name="Lindquist E."/>
            <person name="LaButti K."/>
            <person name="Lapidus A."/>
            <person name="Lucas S."/>
            <person name="Coutinho P."/>
            <person name="Gong Y."/>
            <person name="Samejima M."/>
            <person name="Mahadevan R."/>
            <person name="Abou-Zaid M."/>
            <person name="de Vries R.P."/>
            <person name="Igarashi K."/>
            <person name="Yadav J.S."/>
            <person name="Grigoriev I.V."/>
            <person name="Master E.R."/>
        </authorList>
    </citation>
    <scope>NUCLEOTIDE SEQUENCE [LARGE SCALE GENOMIC DNA]</scope>
    <source>
        <strain evidence="2 3">HHB-10118-sp</strain>
    </source>
</reference>
<feature type="compositionally biased region" description="Low complexity" evidence="1">
    <location>
        <begin position="401"/>
        <end position="420"/>
    </location>
</feature>
<evidence type="ECO:0000256" key="1">
    <source>
        <dbReference type="SAM" id="MobiDB-lite"/>
    </source>
</evidence>
<feature type="compositionally biased region" description="Low complexity" evidence="1">
    <location>
        <begin position="216"/>
        <end position="235"/>
    </location>
</feature>
<feature type="compositionally biased region" description="Low complexity" evidence="1">
    <location>
        <begin position="452"/>
        <end position="509"/>
    </location>
</feature>